<protein>
    <recommendedName>
        <fullName evidence="2">Sulfatase N-terminal domain-containing protein</fullName>
    </recommendedName>
</protein>
<sequence>MLMVDASAVSPFAPVEVFMKKILLALVTVLVCVVTAGAAKRPNVVLVITDDQGYGDLSCHGNPVL</sequence>
<name>A0A382ECU6_9ZZZZ</name>
<evidence type="ECO:0000313" key="1">
    <source>
        <dbReference type="EMBL" id="SVB47793.1"/>
    </source>
</evidence>
<feature type="non-terminal residue" evidence="1">
    <location>
        <position position="65"/>
    </location>
</feature>
<organism evidence="1">
    <name type="scientific">marine metagenome</name>
    <dbReference type="NCBI Taxonomy" id="408172"/>
    <lineage>
        <taxon>unclassified sequences</taxon>
        <taxon>metagenomes</taxon>
        <taxon>ecological metagenomes</taxon>
    </lineage>
</organism>
<dbReference type="SUPFAM" id="SSF53649">
    <property type="entry name" value="Alkaline phosphatase-like"/>
    <property type="match status" value="1"/>
</dbReference>
<dbReference type="Gene3D" id="3.40.720.10">
    <property type="entry name" value="Alkaline Phosphatase, subunit A"/>
    <property type="match status" value="1"/>
</dbReference>
<dbReference type="InterPro" id="IPR017850">
    <property type="entry name" value="Alkaline_phosphatase_core_sf"/>
</dbReference>
<gene>
    <name evidence="1" type="ORF">METZ01_LOCUS200647</name>
</gene>
<dbReference type="EMBL" id="UINC01043574">
    <property type="protein sequence ID" value="SVB47793.1"/>
    <property type="molecule type" value="Genomic_DNA"/>
</dbReference>
<evidence type="ECO:0008006" key="2">
    <source>
        <dbReference type="Google" id="ProtNLM"/>
    </source>
</evidence>
<accession>A0A382ECU6</accession>
<reference evidence="1" key="1">
    <citation type="submission" date="2018-05" db="EMBL/GenBank/DDBJ databases">
        <authorList>
            <person name="Lanie J.A."/>
            <person name="Ng W.-L."/>
            <person name="Kazmierczak K.M."/>
            <person name="Andrzejewski T.M."/>
            <person name="Davidsen T.M."/>
            <person name="Wayne K.J."/>
            <person name="Tettelin H."/>
            <person name="Glass J.I."/>
            <person name="Rusch D."/>
            <person name="Podicherti R."/>
            <person name="Tsui H.-C.T."/>
            <person name="Winkler M.E."/>
        </authorList>
    </citation>
    <scope>NUCLEOTIDE SEQUENCE</scope>
</reference>
<dbReference type="AlphaFoldDB" id="A0A382ECU6"/>
<proteinExistence type="predicted"/>